<name>A0A0G1SBH5_UNCKA</name>
<dbReference type="Proteomes" id="UP000034732">
    <property type="component" value="Unassembled WGS sequence"/>
</dbReference>
<dbReference type="AlphaFoldDB" id="A0A0G1SBH5"/>
<gene>
    <name evidence="1" type="ORF">UX44_C0018G0002</name>
</gene>
<proteinExistence type="predicted"/>
<evidence type="ECO:0000313" key="1">
    <source>
        <dbReference type="EMBL" id="KKU30605.1"/>
    </source>
</evidence>
<sequence>MNQRGQALLFVIVVMSVALAIGVAISTRTLSTISRVSTTDTASRVLAAAEGGAERFLSLSDKALVDAISGDCPASTTSNGTGGCLVEFEPVSGDKILAVADVLVAYHGDVSEGEFFPAKATWGKTTQINLTGYGGSKIDICWAATVPTGGSDIYLMSYNLANTLTKAGVSTSLPKAALYNQSGFANSSGPKDTFTDCYSFSLPATPKGLRIQALNADIKLGIYPTGDALPPQGYLITSVGKLSKNNNITATKAVSVFRSFPYLPHPFSFGVYSESGILD</sequence>
<protein>
    <recommendedName>
        <fullName evidence="3">Type 4 fimbrial biogenesis protein PilX N-terminal domain-containing protein</fullName>
    </recommendedName>
</protein>
<evidence type="ECO:0008006" key="3">
    <source>
        <dbReference type="Google" id="ProtNLM"/>
    </source>
</evidence>
<comment type="caution">
    <text evidence="1">The sequence shown here is derived from an EMBL/GenBank/DDBJ whole genome shotgun (WGS) entry which is preliminary data.</text>
</comment>
<accession>A0A0G1SBH5</accession>
<evidence type="ECO:0000313" key="2">
    <source>
        <dbReference type="Proteomes" id="UP000034732"/>
    </source>
</evidence>
<reference evidence="1 2" key="1">
    <citation type="journal article" date="2015" name="Nature">
        <title>rRNA introns, odd ribosomes, and small enigmatic genomes across a large radiation of phyla.</title>
        <authorList>
            <person name="Brown C.T."/>
            <person name="Hug L.A."/>
            <person name="Thomas B.C."/>
            <person name="Sharon I."/>
            <person name="Castelle C.J."/>
            <person name="Singh A."/>
            <person name="Wilkins M.J."/>
            <person name="Williams K.H."/>
            <person name="Banfield J.F."/>
        </authorList>
    </citation>
    <scope>NUCLEOTIDE SEQUENCE [LARGE SCALE GENOMIC DNA]</scope>
</reference>
<dbReference type="EMBL" id="LCMF01000018">
    <property type="protein sequence ID" value="KKU30605.1"/>
    <property type="molecule type" value="Genomic_DNA"/>
</dbReference>
<organism evidence="1 2">
    <name type="scientific">candidate division WWE3 bacterium GW2011_GWA1_46_21</name>
    <dbReference type="NCBI Taxonomy" id="1619107"/>
    <lineage>
        <taxon>Bacteria</taxon>
        <taxon>Katanobacteria</taxon>
    </lineage>
</organism>